<dbReference type="EMBL" id="UINC01023202">
    <property type="protein sequence ID" value="SVA94396.1"/>
    <property type="molecule type" value="Genomic_DNA"/>
</dbReference>
<evidence type="ECO:0000259" key="6">
    <source>
        <dbReference type="Pfam" id="PF00361"/>
    </source>
</evidence>
<accession>A0A381ZYQ1</accession>
<comment type="subcellular location">
    <subcellularLocation>
        <location evidence="1">Membrane</location>
        <topology evidence="1">Multi-pass membrane protein</topology>
    </subcellularLocation>
</comment>
<feature type="transmembrane region" description="Helical" evidence="5">
    <location>
        <begin position="12"/>
        <end position="29"/>
    </location>
</feature>
<dbReference type="GO" id="GO:0042773">
    <property type="term" value="P:ATP synthesis coupled electron transport"/>
    <property type="evidence" value="ECO:0007669"/>
    <property type="project" value="InterPro"/>
</dbReference>
<evidence type="ECO:0000256" key="4">
    <source>
        <dbReference type="ARBA" id="ARBA00023136"/>
    </source>
</evidence>
<feature type="transmembrane region" description="Helical" evidence="5">
    <location>
        <begin position="208"/>
        <end position="233"/>
    </location>
</feature>
<dbReference type="HAMAP" id="MF_00445">
    <property type="entry name" value="NDH1_NuoN_1"/>
    <property type="match status" value="1"/>
</dbReference>
<evidence type="ECO:0000256" key="1">
    <source>
        <dbReference type="ARBA" id="ARBA00004141"/>
    </source>
</evidence>
<sequence>MNLGQYFSSGDIAGIAPEIILTLTALTLLTIEMARVSRPGIILLVSALGLLLAGAIVVQGGTNDKILFGGMLHLNKFSMFFDLLYLFVGLSTLIFSQGYLEKMGGTQRSEFPALILFGIIGMMLMTRANDLIMVFLGLELLSLSLYVLVGFLRHDLYSNESGLKYLLLGAFATGFFLFGAALTYGATGTTNFSGIASAISESKILSDVYLTLGIGLLLIGFSFKVALAPFHMWSPDVYQGAPTTVTGFLCTAPKAAGFGALLRVLIVAFPDISTNWNEIFWILAALTMIVGNISALSQSNVKRMLAFSSVSHAGYLVIGILVKDIAGISAVLYYLVVYSAMNLGAFGIISLVEKEKEKMEFKDYRGLASHSPLLSVSMAIFMVSLAGFPPTAGFIAKYGLLSAAIAKGYIWLVVIAVLNTLVSFYYYFRIIVNMYMSDEKGSLRSDSGLLTAGLIALLVTVVFILGIAPGYLLDITVDIAGTGS</sequence>
<reference evidence="7" key="1">
    <citation type="submission" date="2018-05" db="EMBL/GenBank/DDBJ databases">
        <authorList>
            <person name="Lanie J.A."/>
            <person name="Ng W.-L."/>
            <person name="Kazmierczak K.M."/>
            <person name="Andrzejewski T.M."/>
            <person name="Davidsen T.M."/>
            <person name="Wayne K.J."/>
            <person name="Tettelin H."/>
            <person name="Glass J.I."/>
            <person name="Rusch D."/>
            <person name="Podicherti R."/>
            <person name="Tsui H.-C.T."/>
            <person name="Winkler M.E."/>
        </authorList>
    </citation>
    <scope>NUCLEOTIDE SEQUENCE</scope>
</reference>
<dbReference type="GO" id="GO:0008137">
    <property type="term" value="F:NADH dehydrogenase (ubiquinone) activity"/>
    <property type="evidence" value="ECO:0007669"/>
    <property type="project" value="InterPro"/>
</dbReference>
<protein>
    <recommendedName>
        <fullName evidence="6">NADH:quinone oxidoreductase/Mrp antiporter transmembrane domain-containing protein</fullName>
    </recommendedName>
</protein>
<keyword evidence="4 5" id="KW-0472">Membrane</keyword>
<feature type="transmembrane region" description="Helical" evidence="5">
    <location>
        <begin position="373"/>
        <end position="396"/>
    </location>
</feature>
<keyword evidence="2 5" id="KW-0812">Transmembrane</keyword>
<feature type="transmembrane region" description="Helical" evidence="5">
    <location>
        <begin position="279"/>
        <end position="297"/>
    </location>
</feature>
<evidence type="ECO:0000256" key="5">
    <source>
        <dbReference type="SAM" id="Phobius"/>
    </source>
</evidence>
<dbReference type="InterPro" id="IPR010096">
    <property type="entry name" value="NADH-Q_OxRdtase_suN/2"/>
</dbReference>
<dbReference type="NCBIfam" id="TIGR01770">
    <property type="entry name" value="NDH_I_N"/>
    <property type="match status" value="1"/>
</dbReference>
<feature type="transmembrane region" description="Helical" evidence="5">
    <location>
        <begin position="449"/>
        <end position="472"/>
    </location>
</feature>
<evidence type="ECO:0000256" key="3">
    <source>
        <dbReference type="ARBA" id="ARBA00022989"/>
    </source>
</evidence>
<evidence type="ECO:0000313" key="7">
    <source>
        <dbReference type="EMBL" id="SVA94396.1"/>
    </source>
</evidence>
<dbReference type="Pfam" id="PF00361">
    <property type="entry name" value="Proton_antipo_M"/>
    <property type="match status" value="1"/>
</dbReference>
<name>A0A381ZYQ1_9ZZZZ</name>
<feature type="transmembrane region" description="Helical" evidence="5">
    <location>
        <begin position="79"/>
        <end position="99"/>
    </location>
</feature>
<feature type="transmembrane region" description="Helical" evidence="5">
    <location>
        <begin position="165"/>
        <end position="188"/>
    </location>
</feature>
<keyword evidence="3 5" id="KW-1133">Transmembrane helix</keyword>
<feature type="transmembrane region" description="Helical" evidence="5">
    <location>
        <begin position="134"/>
        <end position="153"/>
    </location>
</feature>
<feature type="transmembrane region" description="Helical" evidence="5">
    <location>
        <begin position="408"/>
        <end position="428"/>
    </location>
</feature>
<gene>
    <name evidence="7" type="ORF">METZ01_LOCUS147250</name>
</gene>
<feature type="transmembrane region" description="Helical" evidence="5">
    <location>
        <begin position="328"/>
        <end position="352"/>
    </location>
</feature>
<proteinExistence type="inferred from homology"/>
<feature type="domain" description="NADH:quinone oxidoreductase/Mrp antiporter transmembrane" evidence="6">
    <location>
        <begin position="128"/>
        <end position="421"/>
    </location>
</feature>
<dbReference type="AlphaFoldDB" id="A0A381ZYQ1"/>
<dbReference type="InterPro" id="IPR001750">
    <property type="entry name" value="ND/Mrp_TM"/>
</dbReference>
<evidence type="ECO:0000256" key="2">
    <source>
        <dbReference type="ARBA" id="ARBA00022692"/>
    </source>
</evidence>
<dbReference type="PANTHER" id="PTHR22773">
    <property type="entry name" value="NADH DEHYDROGENASE"/>
    <property type="match status" value="1"/>
</dbReference>
<organism evidence="7">
    <name type="scientific">marine metagenome</name>
    <dbReference type="NCBI Taxonomy" id="408172"/>
    <lineage>
        <taxon>unclassified sequences</taxon>
        <taxon>metagenomes</taxon>
        <taxon>ecological metagenomes</taxon>
    </lineage>
</organism>
<dbReference type="GO" id="GO:0016020">
    <property type="term" value="C:membrane"/>
    <property type="evidence" value="ECO:0007669"/>
    <property type="project" value="UniProtKB-SubCell"/>
</dbReference>
<feature type="transmembrane region" description="Helical" evidence="5">
    <location>
        <begin position="245"/>
        <end position="267"/>
    </location>
</feature>
<feature type="transmembrane region" description="Helical" evidence="5">
    <location>
        <begin position="41"/>
        <end position="59"/>
    </location>
</feature>